<name>A0AAD9L6X8_PAPLA</name>
<dbReference type="AlphaFoldDB" id="A0AAD9L6X8"/>
<evidence type="ECO:0000256" key="1">
    <source>
        <dbReference type="SAM" id="MobiDB-lite"/>
    </source>
</evidence>
<feature type="region of interest" description="Disordered" evidence="1">
    <location>
        <begin position="587"/>
        <end position="695"/>
    </location>
</feature>
<reference evidence="2" key="1">
    <citation type="submission" date="2023-02" db="EMBL/GenBank/DDBJ databases">
        <title>Identification and recombinant expression of a fungal hydrolase from Papiliotrema laurentii that hydrolyzes apple cutin and clears colloidal polyester polyurethane.</title>
        <authorList>
            <consortium name="DOE Joint Genome Institute"/>
            <person name="Roman V.A."/>
            <person name="Bojanowski C."/>
            <person name="Crable B.R."/>
            <person name="Wagner D.N."/>
            <person name="Hung C.S."/>
            <person name="Nadeau L.J."/>
            <person name="Schratz L."/>
            <person name="Haridas S."/>
            <person name="Pangilinan J."/>
            <person name="Lipzen A."/>
            <person name="Na H."/>
            <person name="Yan M."/>
            <person name="Ng V."/>
            <person name="Grigoriev I.V."/>
            <person name="Spatafora J.W."/>
            <person name="Barlow D."/>
            <person name="Biffinger J."/>
            <person name="Kelley-Loughnane N."/>
            <person name="Varaljay V.A."/>
            <person name="Crookes-Goodson W.J."/>
        </authorList>
    </citation>
    <scope>NUCLEOTIDE SEQUENCE</scope>
    <source>
        <strain evidence="2">5307AH</strain>
    </source>
</reference>
<comment type="caution">
    <text evidence="2">The sequence shown here is derived from an EMBL/GenBank/DDBJ whole genome shotgun (WGS) entry which is preliminary data.</text>
</comment>
<proteinExistence type="predicted"/>
<feature type="region of interest" description="Disordered" evidence="1">
    <location>
        <begin position="423"/>
        <end position="459"/>
    </location>
</feature>
<feature type="compositionally biased region" description="Pro residues" evidence="1">
    <location>
        <begin position="611"/>
        <end position="626"/>
    </location>
</feature>
<organism evidence="2 3">
    <name type="scientific">Papiliotrema laurentii</name>
    <name type="common">Cryptococcus laurentii</name>
    <dbReference type="NCBI Taxonomy" id="5418"/>
    <lineage>
        <taxon>Eukaryota</taxon>
        <taxon>Fungi</taxon>
        <taxon>Dikarya</taxon>
        <taxon>Basidiomycota</taxon>
        <taxon>Agaricomycotina</taxon>
        <taxon>Tremellomycetes</taxon>
        <taxon>Tremellales</taxon>
        <taxon>Rhynchogastremaceae</taxon>
        <taxon>Papiliotrema</taxon>
    </lineage>
</organism>
<gene>
    <name evidence="2" type="ORF">DB88DRAFT_195047</name>
</gene>
<sequence length="695" mass="73779">MDGPIDLPPPSPPLGEADQTNGDAPPPDYAVSQPQILIAPLPDSPSFFWGRTVQGEVFVKGLGAADGSVAAVKSLTAQLTLTDIYPGQPALPIGSFQPQTLYPRSSPTSSSASEPFPSIHRFSIPLPQTAPLPGTLNFSFHNRGEVRWSLAVTLTLLSGTEVTEHVPVEGTPQEVVSTVDEAEIGREEGREEVEESFEKEGVRCRMLLDTSRPRLGSLLRLGVEVQPAARQKTGVAGLSTQPDPSTALKKLRRVRVEMFRRVRLPDARPSASSSTTRQDDDAPQHLSLLYASGKSMRYPGNSSSHPPLRVLFTIPTAQLGSVADTTWGEITQSTPYHIVTFFIRVTIGFDGMDISASNGGPWLLEREIEVRPKIWREPQHVVMSRGTIPASGLGDEELGDMTEEEMRQAYRLKGRDIVGETGTYRADASTSCGDSPPPFDGGEAGPSHSHGDGGGLPTFLESEEQMRTGEAVLPNDVVHSERLVPLHFGTDEDMRNITVGRRGSLGGELGTWIEYDGYETFSVAPPDLAASYGAAGVMDPPQEGDEDLNVVGGMMGRLGMESGGGGQTGRELIESLGLGEGSRVVDLQDDLPPGIDEPSLPALPDFGAAYRPPPPPGPGADQPPPSFAASEAAVAHRRASLSTQQHPLQAQQGQLAGLPISIDEHHHTAAGGEEGDAPPGYFGGGTPAAGPPAYS</sequence>
<feature type="region of interest" description="Disordered" evidence="1">
    <location>
        <begin position="264"/>
        <end position="284"/>
    </location>
</feature>
<feature type="compositionally biased region" description="Low complexity" evidence="1">
    <location>
        <begin position="644"/>
        <end position="659"/>
    </location>
</feature>
<protein>
    <submittedName>
        <fullName evidence="2">Uncharacterized protein</fullName>
    </submittedName>
</protein>
<evidence type="ECO:0000313" key="3">
    <source>
        <dbReference type="Proteomes" id="UP001182556"/>
    </source>
</evidence>
<feature type="compositionally biased region" description="Pro residues" evidence="1">
    <location>
        <begin position="1"/>
        <end position="13"/>
    </location>
</feature>
<feature type="region of interest" description="Disordered" evidence="1">
    <location>
        <begin position="1"/>
        <end position="32"/>
    </location>
</feature>
<dbReference type="Proteomes" id="UP001182556">
    <property type="component" value="Unassembled WGS sequence"/>
</dbReference>
<evidence type="ECO:0000313" key="2">
    <source>
        <dbReference type="EMBL" id="KAK1925448.1"/>
    </source>
</evidence>
<dbReference type="EMBL" id="JAODAN010000003">
    <property type="protein sequence ID" value="KAK1925448.1"/>
    <property type="molecule type" value="Genomic_DNA"/>
</dbReference>
<accession>A0AAD9L6X8</accession>
<keyword evidence="3" id="KW-1185">Reference proteome</keyword>